<evidence type="ECO:0000256" key="3">
    <source>
        <dbReference type="ARBA" id="ARBA00012071"/>
    </source>
</evidence>
<evidence type="ECO:0000313" key="15">
    <source>
        <dbReference type="Proteomes" id="UP001153642"/>
    </source>
</evidence>
<keyword evidence="8 13" id="KW-0547">Nucleotide-binding</keyword>
<sequence length="333" mass="38252">MRSWRKLLLPLSWIYGIVIYVRNCLFDAQVLKSVSYEFPLICIGNLSVGGTGKTPMTEYVVTFLKEKYKVAILSRGYKRATKGFVLAAKNVSVRDIGDEPFQYYHKLKGVTVAVDEDRRHGIRKLEAENVEVIVLDDAFQHRKVKAGLNILLSTYSELYTDDFLLPAGNLRDLKSQAKRADVVVVTKCPEELNVESRKEIVKKLKIAPHQEVYFSRIAYSDTVRNTAEAIGLDELNDKEITLVTGIAHPRPLLEYLKNEKIHFKHQVYADHHNFTTSEIESLKKKPFVLTTEKDFVRLEPYLENLYYLPITTAFLADEKNFQARILNFTTNNS</sequence>
<feature type="binding site" evidence="13">
    <location>
        <begin position="47"/>
        <end position="54"/>
    </location>
    <ligand>
        <name>ATP</name>
        <dbReference type="ChEBI" id="CHEBI:30616"/>
    </ligand>
</feature>
<evidence type="ECO:0000256" key="13">
    <source>
        <dbReference type="HAMAP-Rule" id="MF_00409"/>
    </source>
</evidence>
<evidence type="ECO:0000256" key="1">
    <source>
        <dbReference type="ARBA" id="ARBA00002274"/>
    </source>
</evidence>
<reference evidence="14" key="1">
    <citation type="submission" date="2022-11" db="EMBL/GenBank/DDBJ databases">
        <title>High-quality draft genome sequence of Galbibacter sp. strain CMA-7.</title>
        <authorList>
            <person name="Wei L."/>
            <person name="Dong C."/>
            <person name="Shao Z."/>
        </authorList>
    </citation>
    <scope>NUCLEOTIDE SEQUENCE</scope>
    <source>
        <strain evidence="14">CMA-7</strain>
    </source>
</reference>
<comment type="catalytic activity">
    <reaction evidence="13">
        <text>a lipid A disaccharide + ATP = a lipid IVA + ADP + H(+)</text>
        <dbReference type="Rhea" id="RHEA:67840"/>
        <dbReference type="ChEBI" id="CHEBI:15378"/>
        <dbReference type="ChEBI" id="CHEBI:30616"/>
        <dbReference type="ChEBI" id="CHEBI:176343"/>
        <dbReference type="ChEBI" id="CHEBI:176425"/>
        <dbReference type="ChEBI" id="CHEBI:456216"/>
        <dbReference type="EC" id="2.7.1.130"/>
    </reaction>
</comment>
<dbReference type="EC" id="2.7.1.130" evidence="3 13"/>
<keyword evidence="6 13" id="KW-0441">Lipid A biosynthesis</keyword>
<evidence type="ECO:0000256" key="7">
    <source>
        <dbReference type="ARBA" id="ARBA00022679"/>
    </source>
</evidence>
<dbReference type="Proteomes" id="UP001153642">
    <property type="component" value="Unassembled WGS sequence"/>
</dbReference>
<dbReference type="SUPFAM" id="SSF52540">
    <property type="entry name" value="P-loop containing nucleoside triphosphate hydrolases"/>
    <property type="match status" value="1"/>
</dbReference>
<evidence type="ECO:0000313" key="14">
    <source>
        <dbReference type="EMBL" id="MDG3584290.1"/>
    </source>
</evidence>
<keyword evidence="7 13" id="KW-0808">Transferase</keyword>
<evidence type="ECO:0000256" key="9">
    <source>
        <dbReference type="ARBA" id="ARBA00022777"/>
    </source>
</evidence>
<dbReference type="RefSeq" id="WP_277898064.1">
    <property type="nucleotide sequence ID" value="NZ_JAPMUA010000001.1"/>
</dbReference>
<comment type="function">
    <text evidence="1 13">Transfers the gamma-phosphate of ATP to the 4'-position of a tetraacyldisaccharide 1-phosphate intermediate (termed DS-1-P) to form tetraacyldisaccharide 1,4'-bis-phosphate (lipid IVA).</text>
</comment>
<dbReference type="NCBIfam" id="TIGR00682">
    <property type="entry name" value="lpxK"/>
    <property type="match status" value="1"/>
</dbReference>
<accession>A0ABT6FM43</accession>
<dbReference type="PANTHER" id="PTHR42724">
    <property type="entry name" value="TETRAACYLDISACCHARIDE 4'-KINASE"/>
    <property type="match status" value="1"/>
</dbReference>
<dbReference type="Pfam" id="PF02606">
    <property type="entry name" value="LpxK"/>
    <property type="match status" value="1"/>
</dbReference>
<dbReference type="InterPro" id="IPR027417">
    <property type="entry name" value="P-loop_NTPase"/>
</dbReference>
<proteinExistence type="inferred from homology"/>
<keyword evidence="11 13" id="KW-0443">Lipid metabolism</keyword>
<keyword evidence="10 13" id="KW-0067">ATP-binding</keyword>
<keyword evidence="5 13" id="KW-0444">Lipid biosynthesis</keyword>
<comment type="similarity">
    <text evidence="13">Belongs to the LpxK family.</text>
</comment>
<dbReference type="InterPro" id="IPR003758">
    <property type="entry name" value="LpxK"/>
</dbReference>
<keyword evidence="15" id="KW-1185">Reference proteome</keyword>
<dbReference type="EMBL" id="JAPMUA010000001">
    <property type="protein sequence ID" value="MDG3584290.1"/>
    <property type="molecule type" value="Genomic_DNA"/>
</dbReference>
<keyword evidence="9 13" id="KW-0418">Kinase</keyword>
<comment type="pathway">
    <text evidence="2 13">Glycolipid biosynthesis; lipid IV(A) biosynthesis; lipid IV(A) from (3R)-3-hydroxytetradecanoyl-[acyl-carrier-protein] and UDP-N-acetyl-alpha-D-glucosamine: step 6/6.</text>
</comment>
<protein>
    <recommendedName>
        <fullName evidence="4 13">Tetraacyldisaccharide 4'-kinase</fullName>
        <ecNumber evidence="3 13">2.7.1.130</ecNumber>
    </recommendedName>
    <alternativeName>
        <fullName evidence="12 13">Lipid A 4'-kinase</fullName>
    </alternativeName>
</protein>
<evidence type="ECO:0000256" key="10">
    <source>
        <dbReference type="ARBA" id="ARBA00022840"/>
    </source>
</evidence>
<evidence type="ECO:0000256" key="12">
    <source>
        <dbReference type="ARBA" id="ARBA00029757"/>
    </source>
</evidence>
<dbReference type="HAMAP" id="MF_00409">
    <property type="entry name" value="LpxK"/>
    <property type="match status" value="1"/>
</dbReference>
<evidence type="ECO:0000256" key="4">
    <source>
        <dbReference type="ARBA" id="ARBA00016436"/>
    </source>
</evidence>
<evidence type="ECO:0000256" key="5">
    <source>
        <dbReference type="ARBA" id="ARBA00022516"/>
    </source>
</evidence>
<dbReference type="PANTHER" id="PTHR42724:SF1">
    <property type="entry name" value="TETRAACYLDISACCHARIDE 4'-KINASE, MITOCHONDRIAL-RELATED"/>
    <property type="match status" value="1"/>
</dbReference>
<name>A0ABT6FM43_9FLAO</name>
<evidence type="ECO:0000256" key="2">
    <source>
        <dbReference type="ARBA" id="ARBA00004870"/>
    </source>
</evidence>
<evidence type="ECO:0000256" key="8">
    <source>
        <dbReference type="ARBA" id="ARBA00022741"/>
    </source>
</evidence>
<evidence type="ECO:0000256" key="6">
    <source>
        <dbReference type="ARBA" id="ARBA00022556"/>
    </source>
</evidence>
<evidence type="ECO:0000256" key="11">
    <source>
        <dbReference type="ARBA" id="ARBA00023098"/>
    </source>
</evidence>
<gene>
    <name evidence="13 14" type="primary">lpxK</name>
    <name evidence="14" type="ORF">OSR52_00310</name>
</gene>
<dbReference type="GO" id="GO:0009029">
    <property type="term" value="F:lipid-A 4'-kinase activity"/>
    <property type="evidence" value="ECO:0007669"/>
    <property type="project" value="UniProtKB-EC"/>
</dbReference>
<comment type="caution">
    <text evidence="14">The sequence shown here is derived from an EMBL/GenBank/DDBJ whole genome shotgun (WGS) entry which is preliminary data.</text>
</comment>
<organism evidence="14 15">
    <name type="scientific">Galbibacter pacificus</name>
    <dbReference type="NCBI Taxonomy" id="2996052"/>
    <lineage>
        <taxon>Bacteria</taxon>
        <taxon>Pseudomonadati</taxon>
        <taxon>Bacteroidota</taxon>
        <taxon>Flavobacteriia</taxon>
        <taxon>Flavobacteriales</taxon>
        <taxon>Flavobacteriaceae</taxon>
        <taxon>Galbibacter</taxon>
    </lineage>
</organism>